<dbReference type="RefSeq" id="WP_009292895.1">
    <property type="nucleotide sequence ID" value="NZ_CAEUHN010000012.1"/>
</dbReference>
<reference evidence="2" key="5">
    <citation type="submission" date="2024-03" db="EMBL/GenBank/DDBJ databases">
        <title>A gut symbiont ubiquitin homologue binds and inactivates peptidyl-prolyl isomerase to mediate the interbacterial arms race in the human gut.</title>
        <authorList>
            <person name="Jiang K."/>
            <person name="Li W."/>
            <person name="Tong M."/>
            <person name="Xu J."/>
            <person name="Chen Z."/>
            <person name="Yang Y."/>
            <person name="Zang Y."/>
            <person name="Jiao X."/>
            <person name="Liu C."/>
            <person name="Lim B."/>
            <person name="Jiang X."/>
            <person name="Wang J."/>
            <person name="Wu D."/>
            <person name="Wang M."/>
            <person name="Liu S.-J."/>
            <person name="Shao F."/>
            <person name="Gao X."/>
        </authorList>
    </citation>
    <scope>NUCLEOTIDE SEQUENCE</scope>
    <source>
        <strain evidence="2">GS077</strain>
    </source>
</reference>
<comment type="caution">
    <text evidence="1">The sequence shown here is derived from an EMBL/GenBank/DDBJ whole genome shotgun (WGS) entry which is preliminary data.</text>
</comment>
<reference evidence="3" key="3">
    <citation type="submission" date="2023-07" db="EMBL/GenBank/DDBJ databases">
        <title>A gut symbiont ubiquitin homologue binds and inactivates peptidyl-prolyl isomerase to mediate the interbacterial arms race in the human gut.</title>
        <authorList>
            <person name="Jiang K."/>
            <person name="Li W."/>
            <person name="Tong M."/>
            <person name="Xu J."/>
            <person name="Chen Z."/>
            <person name="Yang Y."/>
            <person name="Zang Y."/>
            <person name="Jiao X."/>
            <person name="Liu C."/>
            <person name="Lim B."/>
            <person name="Jiang X."/>
            <person name="Wang J."/>
            <person name="Wu D."/>
            <person name="Wang M."/>
            <person name="Liu S.-J."/>
            <person name="Shao F."/>
            <person name="Gao X."/>
        </authorList>
    </citation>
    <scope>NUCLEOTIDE SEQUENCE [LARGE SCALE GENOMIC DNA]</scope>
    <source>
        <strain evidence="3">GS077</strain>
    </source>
</reference>
<name>A0A0I9S883_BACFG</name>
<evidence type="ECO:0000313" key="2">
    <source>
        <dbReference type="EMBL" id="MDT6978117.1"/>
    </source>
</evidence>
<organism evidence="1">
    <name type="scientific">Bacteroides fragilis</name>
    <dbReference type="NCBI Taxonomy" id="817"/>
    <lineage>
        <taxon>Bacteria</taxon>
        <taxon>Pseudomonadati</taxon>
        <taxon>Bacteroidota</taxon>
        <taxon>Bacteroidia</taxon>
        <taxon>Bacteroidales</taxon>
        <taxon>Bacteroidaceae</taxon>
        <taxon>Bacteroides</taxon>
    </lineage>
</organism>
<accession>F7LU89</accession>
<proteinExistence type="predicted"/>
<accession>A0A0I9S883</accession>
<dbReference type="EMBL" id="JMZZ02000156">
    <property type="protein sequence ID" value="KFX73891.1"/>
    <property type="molecule type" value="Genomic_DNA"/>
</dbReference>
<dbReference type="PATRIC" id="fig|817.53.peg.3260"/>
<evidence type="ECO:0000313" key="1">
    <source>
        <dbReference type="EMBL" id="KFX73891.1"/>
    </source>
</evidence>
<reference evidence="1" key="2">
    <citation type="submission" date="2014-07" db="EMBL/GenBank/DDBJ databases">
        <title>Genetics and epidemiology of antimicrobial resistance in B. fragilis group.</title>
        <authorList>
            <person name="Sydenham T.V."/>
            <person name="Hasman H."/>
            <person name="Kemp M."/>
            <person name="Justesen U.S."/>
        </authorList>
    </citation>
    <scope>NUCLEOTIDE SEQUENCE [LARGE SCALE GENOMIC DNA]</scope>
    <source>
        <strain evidence="1">DCMOUH0018B</strain>
    </source>
</reference>
<reference evidence="1" key="1">
    <citation type="book" date="2014" name="THE 24TH EUROPEAN CONGRESS OF CLINICAL MICROBIOLOGY AND INFECTIOUS DISEASES" publisher="ECCMID 2014" city="Barcelona, Spain">
        <title>Identification of resistance genes in three multidrug-resistant Bacteroides fragilis isolates by whole genome sequencing.</title>
        <editorList>
            <person name="Unknown"/>
            <person name="A."/>
        </editorList>
        <authorList>
            <person name="Sydenham T.V."/>
            <person name="Hasman H."/>
            <person name="Wang M."/>
            <person name="Soki J."/>
            <person name="Nagy E."/>
            <person name="Justesen U.S."/>
        </authorList>
    </citation>
    <scope>NUCLEOTIDE SEQUENCE</scope>
    <source>
        <strain evidence="1">DCMOUH0018B</strain>
    </source>
</reference>
<gene>
    <name evidence="2" type="ORF">BFGS077_003429</name>
    <name evidence="1" type="ORF">EE52_0215795</name>
</gene>
<dbReference type="Proteomes" id="UP001258434">
    <property type="component" value="Unassembled WGS sequence"/>
</dbReference>
<evidence type="ECO:0000313" key="3">
    <source>
        <dbReference type="Proteomes" id="UP001258434"/>
    </source>
</evidence>
<protein>
    <submittedName>
        <fullName evidence="1">Uncharacterized protein</fullName>
    </submittedName>
</protein>
<reference evidence="2 3" key="4">
    <citation type="submission" date="2023-08" db="EMBL/GenBank/DDBJ databases">
        <authorList>
            <person name="Du M."/>
            <person name="Liu C."/>
            <person name="Liu S.-J."/>
        </authorList>
    </citation>
    <scope>NUCLEOTIDE SEQUENCE [LARGE SCALE GENOMIC DNA]</scope>
    <source>
        <strain evidence="2 3">GS077</strain>
    </source>
</reference>
<dbReference type="EMBL" id="JAVFHL010000002">
    <property type="protein sequence ID" value="MDT6978117.1"/>
    <property type="molecule type" value="Genomic_DNA"/>
</dbReference>
<dbReference type="AlphaFoldDB" id="A0A0I9S883"/>
<sequence length="145" mass="16699">MVREFSAISELKSIREQKSRLSEREQELIKPILSDLNIIPVIYKWYCEVVGNCGLPERRAGASFRQKFIFIILFLYSPSTLAGGKIAKGIRDILAGILGFKAPTGISNLCVDVMFYYNNYKDYRADIDYLYTEIINRLRFKGLIN</sequence>